<dbReference type="OrthoDB" id="9801907at2"/>
<sequence length="79" mass="9472">MLPEITQENVHIFIPLKVAKVTEMIAKEYNISWKKAMIDFYESKVYSILEREESKLWYEGPTYIFMAYNMEKKGEDLDI</sequence>
<proteinExistence type="predicted"/>
<comment type="caution">
    <text evidence="1">The sequence shown here is derived from an EMBL/GenBank/DDBJ whole genome shotgun (WGS) entry which is preliminary data.</text>
</comment>
<name>A0A1V4IRX7_9CLOT</name>
<dbReference type="RefSeq" id="WP_079423237.1">
    <property type="nucleotide sequence ID" value="NZ_MZGV01000014.1"/>
</dbReference>
<evidence type="ECO:0000313" key="1">
    <source>
        <dbReference type="EMBL" id="OPJ62554.1"/>
    </source>
</evidence>
<gene>
    <name evidence="1" type="ORF">CLORY_16840</name>
</gene>
<keyword evidence="2" id="KW-1185">Reference proteome</keyword>
<accession>A0A1V4IRX7</accession>
<dbReference type="Proteomes" id="UP000190080">
    <property type="component" value="Unassembled WGS sequence"/>
</dbReference>
<evidence type="ECO:0000313" key="2">
    <source>
        <dbReference type="Proteomes" id="UP000190080"/>
    </source>
</evidence>
<organism evidence="1 2">
    <name type="scientific">Clostridium oryzae</name>
    <dbReference type="NCBI Taxonomy" id="1450648"/>
    <lineage>
        <taxon>Bacteria</taxon>
        <taxon>Bacillati</taxon>
        <taxon>Bacillota</taxon>
        <taxon>Clostridia</taxon>
        <taxon>Eubacteriales</taxon>
        <taxon>Clostridiaceae</taxon>
        <taxon>Clostridium</taxon>
    </lineage>
</organism>
<reference evidence="1 2" key="1">
    <citation type="submission" date="2017-03" db="EMBL/GenBank/DDBJ databases">
        <title>Genome sequence of Clostridium oryzae DSM 28571.</title>
        <authorList>
            <person name="Poehlein A."/>
            <person name="Daniel R."/>
        </authorList>
    </citation>
    <scope>NUCLEOTIDE SEQUENCE [LARGE SCALE GENOMIC DNA]</scope>
    <source>
        <strain evidence="1 2">DSM 28571</strain>
    </source>
</reference>
<dbReference type="AlphaFoldDB" id="A0A1V4IRX7"/>
<dbReference type="EMBL" id="MZGV01000014">
    <property type="protein sequence ID" value="OPJ62554.1"/>
    <property type="molecule type" value="Genomic_DNA"/>
</dbReference>
<protein>
    <submittedName>
        <fullName evidence="1">Uncharacterized protein</fullName>
    </submittedName>
</protein>
<dbReference type="STRING" id="1450648.CLORY_16840"/>